<gene>
    <name evidence="2" type="ORF">V7S43_002792</name>
</gene>
<evidence type="ECO:0000313" key="3">
    <source>
        <dbReference type="Proteomes" id="UP001632037"/>
    </source>
</evidence>
<feature type="compositionally biased region" description="Basic residues" evidence="1">
    <location>
        <begin position="33"/>
        <end position="47"/>
    </location>
</feature>
<dbReference type="AlphaFoldDB" id="A0ABD3G2P9"/>
<protein>
    <submittedName>
        <fullName evidence="2">Uncharacterized protein</fullName>
    </submittedName>
</protein>
<accession>A0ABD3G2P9</accession>
<organism evidence="2 3">
    <name type="scientific">Phytophthora oleae</name>
    <dbReference type="NCBI Taxonomy" id="2107226"/>
    <lineage>
        <taxon>Eukaryota</taxon>
        <taxon>Sar</taxon>
        <taxon>Stramenopiles</taxon>
        <taxon>Oomycota</taxon>
        <taxon>Peronosporomycetes</taxon>
        <taxon>Peronosporales</taxon>
        <taxon>Peronosporaceae</taxon>
        <taxon>Phytophthora</taxon>
    </lineage>
</organism>
<comment type="caution">
    <text evidence="2">The sequence shown here is derived from an EMBL/GenBank/DDBJ whole genome shotgun (WGS) entry which is preliminary data.</text>
</comment>
<name>A0ABD3G2P9_9STRA</name>
<reference evidence="2 3" key="1">
    <citation type="submission" date="2024-09" db="EMBL/GenBank/DDBJ databases">
        <title>Genome sequencing and assembly of Phytophthora oleae, isolate VK10A, causative agent of rot of olive drupes.</title>
        <authorList>
            <person name="Conti Taguali S."/>
            <person name="Riolo M."/>
            <person name="La Spada F."/>
            <person name="Cacciola S.O."/>
            <person name="Dionisio G."/>
        </authorList>
    </citation>
    <scope>NUCLEOTIDE SEQUENCE [LARGE SCALE GENOMIC DNA]</scope>
    <source>
        <strain evidence="2 3">VK10A</strain>
    </source>
</reference>
<proteinExistence type="predicted"/>
<evidence type="ECO:0000256" key="1">
    <source>
        <dbReference type="SAM" id="MobiDB-lite"/>
    </source>
</evidence>
<evidence type="ECO:0000313" key="2">
    <source>
        <dbReference type="EMBL" id="KAL3672129.1"/>
    </source>
</evidence>
<dbReference type="Proteomes" id="UP001632037">
    <property type="component" value="Unassembled WGS sequence"/>
</dbReference>
<feature type="region of interest" description="Disordered" evidence="1">
    <location>
        <begin position="28"/>
        <end position="60"/>
    </location>
</feature>
<keyword evidence="3" id="KW-1185">Reference proteome</keyword>
<sequence length="870" mass="98113">MKSKLHNEELKDAYRGWLKDLDDEKPERVLKKLDKRKKGGGKRRSRQTQRMLHVQQPTAASSLKDVALKKEKLPVISLRHAPEDKQNLQDSQIRRHQALVAEANYSAFQYAHHPSWRPGLAFFQQLVRQLLSKAEGNEDVVSAEVGGFPVQVAPILLRVPLHRQGGKQHLSVALLFCQEQNQDEQQVVETGVGITSFVLHCRVYLQARSWREHRSSLLDMVSNSSAEICALRKCTENFESRNNELQLLRSRQEVEKVIDELWIDDYDKDLLAVQKYIPFKGASSTNTSSTERKAWIARCASRKRDKNSSTVWIISGGDNRNSFSTAITSSSSTDCQLVKCSIDQAWSEPRLLASMCTVPWEKALRVRFNELVVDLLQDTCGTWWLLQVKAFTLASLRPASAVSVSTSLSKKHSASLSRTQSAPTGFDAGIATSQWKKWRCAGRFCVMKGEISSTNQQLGEDFDDEKEPCGYLTKKMVRSCEFYDDFVQHQDMSLAGGFTEFHSALGFHLQHRLSKRDRSQLYEPQPLCSACVKKYHLLRQQWIETVDAPKASTERNLAGLRKKISYVKSISESTPRTNSGLHKLPALHAVPTPLNTSSSAPVIAFSTHSKSFNTQETASNQPNYLDELAAMEKMLAEHDLLSLSITEKAESQSPASQKSTKTSLVSLNPLLTKPGRDDIFPKWDGVTRIEEMWQNLTFKPIEKQLTENVTDSSRKNQGYNSISLKQELAKAVEMSDNNDDNDAQANHEANLHNKVHQGIDRKESDTAHRVHVQHCRRVFEDEIYREGLVNDTLSAFRSGKASVCFVVTRKRTDREDDELAEMALHSLYLDVKQAIASSGDDFSNISLSSWPMRPKVCCETSGCITVKLGV</sequence>
<dbReference type="EMBL" id="JBIMZQ010000004">
    <property type="protein sequence ID" value="KAL3672129.1"/>
    <property type="molecule type" value="Genomic_DNA"/>
</dbReference>